<evidence type="ECO:0008006" key="5">
    <source>
        <dbReference type="Google" id="ProtNLM"/>
    </source>
</evidence>
<keyword evidence="4" id="KW-1185">Reference proteome</keyword>
<name>A0ABT6C8B5_9MICO</name>
<protein>
    <recommendedName>
        <fullName evidence="5">Intracellular septation protein A</fullName>
    </recommendedName>
</protein>
<organism evidence="3 4">
    <name type="scientific">Luteipulveratus flavus</name>
    <dbReference type="NCBI Taxonomy" id="3031728"/>
    <lineage>
        <taxon>Bacteria</taxon>
        <taxon>Bacillati</taxon>
        <taxon>Actinomycetota</taxon>
        <taxon>Actinomycetes</taxon>
        <taxon>Micrococcales</taxon>
        <taxon>Dermacoccaceae</taxon>
        <taxon>Luteipulveratus</taxon>
    </lineage>
</organism>
<keyword evidence="2" id="KW-0472">Membrane</keyword>
<keyword evidence="2" id="KW-0812">Transmembrane</keyword>
<feature type="transmembrane region" description="Helical" evidence="2">
    <location>
        <begin position="38"/>
        <end position="58"/>
    </location>
</feature>
<accession>A0ABT6C8B5</accession>
<dbReference type="NCBIfam" id="NF041646">
    <property type="entry name" value="VC0807_fam"/>
    <property type="match status" value="1"/>
</dbReference>
<feature type="transmembrane region" description="Helical" evidence="2">
    <location>
        <begin position="180"/>
        <end position="199"/>
    </location>
</feature>
<feature type="transmembrane region" description="Helical" evidence="2">
    <location>
        <begin position="123"/>
        <end position="140"/>
    </location>
</feature>
<evidence type="ECO:0000313" key="3">
    <source>
        <dbReference type="EMBL" id="MDF8263531.1"/>
    </source>
</evidence>
<sequence>MPDADRVTDVAPTTDVVPETDAGPATGAAGSYGQDVRLGGLVTMLLWDIGLPVLAYYLGRASGLSTFNALLLGTVVSALRLLWVVWRTKELDAFAAFMLFIFSAGTIASFVTGDPRFMLLKNAALTLVAGLVFLASCRFGKPLCYAVARRLAGSAESRADLARGWDESADFRWMFRMLSVFWGLGLIAEALVRVVIIYATSVDVAVAASVAVQVVAFVVMTAVTIRSIKKARSQATAPAPAG</sequence>
<dbReference type="EMBL" id="JAROAV010000012">
    <property type="protein sequence ID" value="MDF8263531.1"/>
    <property type="molecule type" value="Genomic_DNA"/>
</dbReference>
<evidence type="ECO:0000313" key="4">
    <source>
        <dbReference type="Proteomes" id="UP001528912"/>
    </source>
</evidence>
<evidence type="ECO:0000256" key="1">
    <source>
        <dbReference type="SAM" id="MobiDB-lite"/>
    </source>
</evidence>
<feature type="region of interest" description="Disordered" evidence="1">
    <location>
        <begin position="1"/>
        <end position="28"/>
    </location>
</feature>
<dbReference type="RefSeq" id="WP_277191243.1">
    <property type="nucleotide sequence ID" value="NZ_JAROAV010000012.1"/>
</dbReference>
<feature type="compositionally biased region" description="Low complexity" evidence="1">
    <location>
        <begin position="9"/>
        <end position="21"/>
    </location>
</feature>
<proteinExistence type="predicted"/>
<evidence type="ECO:0000256" key="2">
    <source>
        <dbReference type="SAM" id="Phobius"/>
    </source>
</evidence>
<feature type="transmembrane region" description="Helical" evidence="2">
    <location>
        <begin position="93"/>
        <end position="111"/>
    </location>
</feature>
<reference evidence="3 4" key="1">
    <citation type="submission" date="2023-03" db="EMBL/GenBank/DDBJ databases">
        <title>YIM 133296 draft genome.</title>
        <authorList>
            <person name="Xiong L."/>
        </authorList>
    </citation>
    <scope>NUCLEOTIDE SEQUENCE [LARGE SCALE GENOMIC DNA]</scope>
    <source>
        <strain evidence="3 4">YIM 133296</strain>
    </source>
</reference>
<comment type="caution">
    <text evidence="3">The sequence shown here is derived from an EMBL/GenBank/DDBJ whole genome shotgun (WGS) entry which is preliminary data.</text>
</comment>
<keyword evidence="2" id="KW-1133">Transmembrane helix</keyword>
<dbReference type="Proteomes" id="UP001528912">
    <property type="component" value="Unassembled WGS sequence"/>
</dbReference>
<feature type="transmembrane region" description="Helical" evidence="2">
    <location>
        <begin position="64"/>
        <end position="86"/>
    </location>
</feature>
<feature type="transmembrane region" description="Helical" evidence="2">
    <location>
        <begin position="205"/>
        <end position="225"/>
    </location>
</feature>
<gene>
    <name evidence="3" type="ORF">P4R38_04630</name>
</gene>